<dbReference type="Proteomes" id="UP001732700">
    <property type="component" value="Chromosome 4D"/>
</dbReference>
<proteinExistence type="predicted"/>
<keyword evidence="2" id="KW-1185">Reference proteome</keyword>
<evidence type="ECO:0000313" key="2">
    <source>
        <dbReference type="Proteomes" id="UP001732700"/>
    </source>
</evidence>
<reference evidence="1" key="1">
    <citation type="submission" date="2021-05" db="EMBL/GenBank/DDBJ databases">
        <authorList>
            <person name="Scholz U."/>
            <person name="Mascher M."/>
            <person name="Fiebig A."/>
        </authorList>
    </citation>
    <scope>NUCLEOTIDE SEQUENCE [LARGE SCALE GENOMIC DNA]</scope>
</reference>
<name>A0ACD5X9W0_AVESA</name>
<accession>A0ACD5X9W0</accession>
<sequence>MEANGGGHALDNGGDHALDNGGGHGNGLANGVGGHGLANGAGHADGMANGVGGHGLAEHALANGAGQANGLANGAGGQGQAEHALANGAGHANGLANGAGGHGQAEHALANGAGHDLPNGVVPAQAAAVNPGALYVVFLHLPAQEIARCRGVCRLWRDITGTEAFRHDHHHHRYRTPMPLVFPRAPGLARINAVDFRYRMTRPVIRFPLHQEALRIHGSCSGILLLSYGDRLYACNPCTRRWANLPPLHVDNHIIGFYLAGLYQGFAFQVLYHNRREPNCEYRIFELGAEAPEPPTWSIGRPALVQDVHLDLVLANGIAPSYTVPPVYVHLSPALVFLFWLPQATWSNSDILVFDTAAQSFGLIPPPTIQVDGGADIPVGVGGQLLEIGKHLAMTIISPARVEVWVRSNINHLWSRRYHRDVPTRVMFAAARERNGPVHSPHISLSGNQIVHSRHTIEESLLLRPDILPMQDTDAVDGDPLCLTLTIMSHQPTSSTPPSMTSPPLPIQAFSLAGHIHRKIHS</sequence>
<protein>
    <submittedName>
        <fullName evidence="1">Uncharacterized protein</fullName>
    </submittedName>
</protein>
<reference evidence="1" key="2">
    <citation type="submission" date="2025-09" db="UniProtKB">
        <authorList>
            <consortium name="EnsemblPlants"/>
        </authorList>
    </citation>
    <scope>IDENTIFICATION</scope>
</reference>
<organism evidence="1 2">
    <name type="scientific">Avena sativa</name>
    <name type="common">Oat</name>
    <dbReference type="NCBI Taxonomy" id="4498"/>
    <lineage>
        <taxon>Eukaryota</taxon>
        <taxon>Viridiplantae</taxon>
        <taxon>Streptophyta</taxon>
        <taxon>Embryophyta</taxon>
        <taxon>Tracheophyta</taxon>
        <taxon>Spermatophyta</taxon>
        <taxon>Magnoliopsida</taxon>
        <taxon>Liliopsida</taxon>
        <taxon>Poales</taxon>
        <taxon>Poaceae</taxon>
        <taxon>BOP clade</taxon>
        <taxon>Pooideae</taxon>
        <taxon>Poodae</taxon>
        <taxon>Poeae</taxon>
        <taxon>Poeae Chloroplast Group 1 (Aveneae type)</taxon>
        <taxon>Aveninae</taxon>
        <taxon>Avena</taxon>
    </lineage>
</organism>
<dbReference type="EnsemblPlants" id="AVESA.00010b.r2.4DG0760940.1">
    <property type="protein sequence ID" value="AVESA.00010b.r2.4DG0760940.1.CDS.1"/>
    <property type="gene ID" value="AVESA.00010b.r2.4DG0760940"/>
</dbReference>
<evidence type="ECO:0000313" key="1">
    <source>
        <dbReference type="EnsemblPlants" id="AVESA.00010b.r2.4DG0760940.1.CDS.1"/>
    </source>
</evidence>